<name>A0A5E4F507_PRUDU</name>
<feature type="region of interest" description="Disordered" evidence="2">
    <location>
        <begin position="79"/>
        <end position="115"/>
    </location>
</feature>
<dbReference type="InParanoid" id="A0A5E4F507"/>
<evidence type="ECO:0000256" key="2">
    <source>
        <dbReference type="SAM" id="MobiDB-lite"/>
    </source>
</evidence>
<keyword evidence="1" id="KW-0863">Zinc-finger</keyword>
<dbReference type="Gene3D" id="3.30.40.10">
    <property type="entry name" value="Zinc/RING finger domain, C3HC4 (zinc finger)"/>
    <property type="match status" value="1"/>
</dbReference>
<evidence type="ECO:0000313" key="4">
    <source>
        <dbReference type="EMBL" id="VVA22792.1"/>
    </source>
</evidence>
<keyword evidence="1" id="KW-0862">Zinc</keyword>
<dbReference type="InterPro" id="IPR001841">
    <property type="entry name" value="Znf_RING"/>
</dbReference>
<dbReference type="SMART" id="SM00184">
    <property type="entry name" value="RING"/>
    <property type="match status" value="1"/>
</dbReference>
<accession>A0A5E4F507</accession>
<sequence>MNTMLSLYAAEHRRCPICWKDVDFEQIISVTSCSHYFHWVCNKQYEKNESMELKDVIKCPICRHSYPYGSTTEYVFTTPPGQPLRFRTPRPSNPEPGLGLRRRPAARTIQDPWSM</sequence>
<evidence type="ECO:0000256" key="1">
    <source>
        <dbReference type="PROSITE-ProRule" id="PRU00175"/>
    </source>
</evidence>
<dbReference type="Proteomes" id="UP000327085">
    <property type="component" value="Chromosome 4"/>
</dbReference>
<gene>
    <name evidence="4" type="ORF">ALMOND_2B017631</name>
</gene>
<proteinExistence type="predicted"/>
<dbReference type="SUPFAM" id="SSF57850">
    <property type="entry name" value="RING/U-box"/>
    <property type="match status" value="1"/>
</dbReference>
<dbReference type="AlphaFoldDB" id="A0A5E4F507"/>
<feature type="domain" description="RING-type" evidence="3">
    <location>
        <begin position="15"/>
        <end position="63"/>
    </location>
</feature>
<dbReference type="CDD" id="cd16448">
    <property type="entry name" value="RING-H2"/>
    <property type="match status" value="1"/>
</dbReference>
<dbReference type="Gramene" id="VVA22792">
    <property type="protein sequence ID" value="VVA22792"/>
    <property type="gene ID" value="Prudul26B017631"/>
</dbReference>
<dbReference type="GO" id="GO:0008270">
    <property type="term" value="F:zinc ion binding"/>
    <property type="evidence" value="ECO:0007669"/>
    <property type="project" value="UniProtKB-KW"/>
</dbReference>
<evidence type="ECO:0000259" key="3">
    <source>
        <dbReference type="PROSITE" id="PS50089"/>
    </source>
</evidence>
<dbReference type="EMBL" id="CABIKO010000064">
    <property type="protein sequence ID" value="VVA22792.1"/>
    <property type="molecule type" value="Genomic_DNA"/>
</dbReference>
<dbReference type="Pfam" id="PF13639">
    <property type="entry name" value="zf-RING_2"/>
    <property type="match status" value="1"/>
</dbReference>
<evidence type="ECO:0000313" key="5">
    <source>
        <dbReference type="Proteomes" id="UP000327085"/>
    </source>
</evidence>
<dbReference type="InterPro" id="IPR013083">
    <property type="entry name" value="Znf_RING/FYVE/PHD"/>
</dbReference>
<reference evidence="5" key="1">
    <citation type="journal article" date="2020" name="Plant J.">
        <title>Transposons played a major role in the diversification between the closely related almond and peach genomes: results from the almond genome sequence.</title>
        <authorList>
            <person name="Alioto T."/>
            <person name="Alexiou K.G."/>
            <person name="Bardil A."/>
            <person name="Barteri F."/>
            <person name="Castanera R."/>
            <person name="Cruz F."/>
            <person name="Dhingra A."/>
            <person name="Duval H."/>
            <person name="Fernandez I Marti A."/>
            <person name="Frias L."/>
            <person name="Galan B."/>
            <person name="Garcia J.L."/>
            <person name="Howad W."/>
            <person name="Gomez-Garrido J."/>
            <person name="Gut M."/>
            <person name="Julca I."/>
            <person name="Morata J."/>
            <person name="Puigdomenech P."/>
            <person name="Ribeca P."/>
            <person name="Rubio Cabetas M.J."/>
            <person name="Vlasova A."/>
            <person name="Wirthensohn M."/>
            <person name="Garcia-Mas J."/>
            <person name="Gabaldon T."/>
            <person name="Casacuberta J.M."/>
            <person name="Arus P."/>
        </authorList>
    </citation>
    <scope>NUCLEOTIDE SEQUENCE [LARGE SCALE GENOMIC DNA]</scope>
    <source>
        <strain evidence="5">cv. Texas</strain>
    </source>
</reference>
<organism evidence="4 5">
    <name type="scientific">Prunus dulcis</name>
    <name type="common">Almond</name>
    <name type="synonym">Amygdalus dulcis</name>
    <dbReference type="NCBI Taxonomy" id="3755"/>
    <lineage>
        <taxon>Eukaryota</taxon>
        <taxon>Viridiplantae</taxon>
        <taxon>Streptophyta</taxon>
        <taxon>Embryophyta</taxon>
        <taxon>Tracheophyta</taxon>
        <taxon>Spermatophyta</taxon>
        <taxon>Magnoliopsida</taxon>
        <taxon>eudicotyledons</taxon>
        <taxon>Gunneridae</taxon>
        <taxon>Pentapetalae</taxon>
        <taxon>rosids</taxon>
        <taxon>fabids</taxon>
        <taxon>Rosales</taxon>
        <taxon>Rosaceae</taxon>
        <taxon>Amygdaloideae</taxon>
        <taxon>Amygdaleae</taxon>
        <taxon>Prunus</taxon>
    </lineage>
</organism>
<dbReference type="PROSITE" id="PS50089">
    <property type="entry name" value="ZF_RING_2"/>
    <property type="match status" value="1"/>
</dbReference>
<protein>
    <recommendedName>
        <fullName evidence="3">RING-type domain-containing protein</fullName>
    </recommendedName>
</protein>
<keyword evidence="1" id="KW-0479">Metal-binding</keyword>